<evidence type="ECO:0000256" key="7">
    <source>
        <dbReference type="ARBA" id="ARBA00022777"/>
    </source>
</evidence>
<dbReference type="PANTHER" id="PTHR42724:SF1">
    <property type="entry name" value="TETRAACYLDISACCHARIDE 4'-KINASE, MITOCHONDRIAL-RELATED"/>
    <property type="match status" value="1"/>
</dbReference>
<dbReference type="AlphaFoldDB" id="A0A382J5K8"/>
<dbReference type="EC" id="2.7.1.130" evidence="2"/>
<keyword evidence="3" id="KW-0444">Lipid biosynthesis</keyword>
<keyword evidence="6" id="KW-0547">Nucleotide-binding</keyword>
<keyword evidence="7" id="KW-0418">Kinase</keyword>
<dbReference type="InterPro" id="IPR027417">
    <property type="entry name" value="P-loop_NTPase"/>
</dbReference>
<proteinExistence type="predicted"/>
<feature type="non-terminal residue" evidence="10">
    <location>
        <position position="209"/>
    </location>
</feature>
<comment type="pathway">
    <text evidence="1">Glycolipid biosynthesis; lipid IV(A) biosynthesis; lipid IV(A) from (3R)-3-hydroxytetradecanoyl-[acyl-carrier-protein] and UDP-N-acetyl-alpha-D-glucosamine: step 6/6.</text>
</comment>
<keyword evidence="5" id="KW-0808">Transferase</keyword>
<dbReference type="GO" id="GO:0009029">
    <property type="term" value="F:lipid-A 4'-kinase activity"/>
    <property type="evidence" value="ECO:0007669"/>
    <property type="project" value="UniProtKB-EC"/>
</dbReference>
<dbReference type="Pfam" id="PF02606">
    <property type="entry name" value="LpxK"/>
    <property type="match status" value="1"/>
</dbReference>
<dbReference type="NCBIfam" id="TIGR00682">
    <property type="entry name" value="lpxK"/>
    <property type="match status" value="1"/>
</dbReference>
<dbReference type="PANTHER" id="PTHR42724">
    <property type="entry name" value="TETRAACYLDISACCHARIDE 4'-KINASE"/>
    <property type="match status" value="1"/>
</dbReference>
<protein>
    <recommendedName>
        <fullName evidence="2">tetraacyldisaccharide 4'-kinase</fullName>
        <ecNumber evidence="2">2.7.1.130</ecNumber>
    </recommendedName>
</protein>
<dbReference type="GO" id="GO:0009245">
    <property type="term" value="P:lipid A biosynthetic process"/>
    <property type="evidence" value="ECO:0007669"/>
    <property type="project" value="UniProtKB-KW"/>
</dbReference>
<evidence type="ECO:0000313" key="10">
    <source>
        <dbReference type="EMBL" id="SVC07320.1"/>
    </source>
</evidence>
<organism evidence="10">
    <name type="scientific">marine metagenome</name>
    <dbReference type="NCBI Taxonomy" id="408172"/>
    <lineage>
        <taxon>unclassified sequences</taxon>
        <taxon>metagenomes</taxon>
        <taxon>ecological metagenomes</taxon>
    </lineage>
</organism>
<gene>
    <name evidence="10" type="ORF">METZ01_LOCUS260174</name>
</gene>
<keyword evidence="4" id="KW-0441">Lipid A biosynthesis</keyword>
<reference evidence="10" key="1">
    <citation type="submission" date="2018-05" db="EMBL/GenBank/DDBJ databases">
        <authorList>
            <person name="Lanie J.A."/>
            <person name="Ng W.-L."/>
            <person name="Kazmierczak K.M."/>
            <person name="Andrzejewski T.M."/>
            <person name="Davidsen T.M."/>
            <person name="Wayne K.J."/>
            <person name="Tettelin H."/>
            <person name="Glass J.I."/>
            <person name="Rusch D."/>
            <person name="Podicherti R."/>
            <person name="Tsui H.-C.T."/>
            <person name="Winkler M.E."/>
        </authorList>
    </citation>
    <scope>NUCLEOTIDE SEQUENCE</scope>
</reference>
<evidence type="ECO:0000256" key="8">
    <source>
        <dbReference type="ARBA" id="ARBA00022840"/>
    </source>
</evidence>
<dbReference type="GO" id="GO:0005886">
    <property type="term" value="C:plasma membrane"/>
    <property type="evidence" value="ECO:0007669"/>
    <property type="project" value="TreeGrafter"/>
</dbReference>
<evidence type="ECO:0000256" key="6">
    <source>
        <dbReference type="ARBA" id="ARBA00022741"/>
    </source>
</evidence>
<dbReference type="EMBL" id="UINC01071997">
    <property type="protein sequence ID" value="SVC07320.1"/>
    <property type="molecule type" value="Genomic_DNA"/>
</dbReference>
<dbReference type="InterPro" id="IPR003758">
    <property type="entry name" value="LpxK"/>
</dbReference>
<evidence type="ECO:0000256" key="3">
    <source>
        <dbReference type="ARBA" id="ARBA00022516"/>
    </source>
</evidence>
<dbReference type="UniPathway" id="UPA00359">
    <property type="reaction ID" value="UER00482"/>
</dbReference>
<sequence>MVKIRSSLYASKILTITKVEVPVIVVGNITAGGTGKTPVTLFLSQWFTKSGKKVGIISRGYKGIMNRNKPKIISKDEKAKDYGDEAVYMARESKALVCVCKDKLKAAKLLVKSGAEIIISDDGLQHYSLARDHEIAVIDSSRPFGNGYFLPAGPLRESTDRLKNVDLVLLNGRSKLFPKDDFMWHVVHSDLIGPEQHTPVLHFDISNDE</sequence>
<evidence type="ECO:0000256" key="5">
    <source>
        <dbReference type="ARBA" id="ARBA00022679"/>
    </source>
</evidence>
<dbReference type="SUPFAM" id="SSF52540">
    <property type="entry name" value="P-loop containing nucleoside triphosphate hydrolases"/>
    <property type="match status" value="1"/>
</dbReference>
<dbReference type="GO" id="GO:0009244">
    <property type="term" value="P:lipopolysaccharide core region biosynthetic process"/>
    <property type="evidence" value="ECO:0007669"/>
    <property type="project" value="TreeGrafter"/>
</dbReference>
<evidence type="ECO:0000256" key="2">
    <source>
        <dbReference type="ARBA" id="ARBA00012071"/>
    </source>
</evidence>
<evidence type="ECO:0000256" key="9">
    <source>
        <dbReference type="ARBA" id="ARBA00023098"/>
    </source>
</evidence>
<evidence type="ECO:0000256" key="4">
    <source>
        <dbReference type="ARBA" id="ARBA00022556"/>
    </source>
</evidence>
<keyword evidence="8" id="KW-0067">ATP-binding</keyword>
<dbReference type="GO" id="GO:0005524">
    <property type="term" value="F:ATP binding"/>
    <property type="evidence" value="ECO:0007669"/>
    <property type="project" value="UniProtKB-KW"/>
</dbReference>
<name>A0A382J5K8_9ZZZZ</name>
<evidence type="ECO:0000256" key="1">
    <source>
        <dbReference type="ARBA" id="ARBA00004870"/>
    </source>
</evidence>
<keyword evidence="9" id="KW-0443">Lipid metabolism</keyword>
<accession>A0A382J5K8</accession>